<sequence>MPYIYTPSPPSASTVQDPSSHHASTTAQQGSTGAGAPPRGQHPRRDECDEKKEHRVKQDLLGIGFQFETKK</sequence>
<protein>
    <submittedName>
        <fullName evidence="2">Uncharacterized protein</fullName>
    </submittedName>
</protein>
<comment type="caution">
    <text evidence="2">The sequence shown here is derived from an EMBL/GenBank/DDBJ whole genome shotgun (WGS) entry which is preliminary data.</text>
</comment>
<keyword evidence="3" id="KW-1185">Reference proteome</keyword>
<feature type="region of interest" description="Disordered" evidence="1">
    <location>
        <begin position="1"/>
        <end position="71"/>
    </location>
</feature>
<organism evidence="2 3">
    <name type="scientific">Diaporthe vaccinii</name>
    <dbReference type="NCBI Taxonomy" id="105482"/>
    <lineage>
        <taxon>Eukaryota</taxon>
        <taxon>Fungi</taxon>
        <taxon>Dikarya</taxon>
        <taxon>Ascomycota</taxon>
        <taxon>Pezizomycotina</taxon>
        <taxon>Sordariomycetes</taxon>
        <taxon>Sordariomycetidae</taxon>
        <taxon>Diaporthales</taxon>
        <taxon>Diaporthaceae</taxon>
        <taxon>Diaporthe</taxon>
        <taxon>Diaporthe eres species complex</taxon>
    </lineage>
</organism>
<evidence type="ECO:0000256" key="1">
    <source>
        <dbReference type="SAM" id="MobiDB-lite"/>
    </source>
</evidence>
<dbReference type="EMBL" id="JBAWTH010000090">
    <property type="protein sequence ID" value="KAL2278084.1"/>
    <property type="molecule type" value="Genomic_DNA"/>
</dbReference>
<name>A0ABR4E6L9_9PEZI</name>
<evidence type="ECO:0000313" key="2">
    <source>
        <dbReference type="EMBL" id="KAL2278084.1"/>
    </source>
</evidence>
<reference evidence="2 3" key="1">
    <citation type="submission" date="2024-03" db="EMBL/GenBank/DDBJ databases">
        <title>A high-quality draft genome sequence of Diaporthe vaccinii, a causative agent of upright dieback and viscid rot disease in cranberry plants.</title>
        <authorList>
            <person name="Sarrasin M."/>
            <person name="Lang B.F."/>
            <person name="Burger G."/>
        </authorList>
    </citation>
    <scope>NUCLEOTIDE SEQUENCE [LARGE SCALE GENOMIC DNA]</scope>
    <source>
        <strain evidence="2 3">IS7</strain>
    </source>
</reference>
<feature type="compositionally biased region" description="Polar residues" evidence="1">
    <location>
        <begin position="11"/>
        <end position="31"/>
    </location>
</feature>
<proteinExistence type="predicted"/>
<accession>A0ABR4E6L9</accession>
<dbReference type="Proteomes" id="UP001600888">
    <property type="component" value="Unassembled WGS sequence"/>
</dbReference>
<gene>
    <name evidence="2" type="ORF">FJTKL_14912</name>
</gene>
<evidence type="ECO:0000313" key="3">
    <source>
        <dbReference type="Proteomes" id="UP001600888"/>
    </source>
</evidence>
<feature type="compositionally biased region" description="Basic and acidic residues" evidence="1">
    <location>
        <begin position="43"/>
        <end position="58"/>
    </location>
</feature>